<dbReference type="EMBL" id="CP058708">
    <property type="protein sequence ID" value="QLH50292.1"/>
    <property type="molecule type" value="Genomic_DNA"/>
</dbReference>
<dbReference type="RefSeq" id="WP_034945229.1">
    <property type="nucleotide sequence ID" value="NZ_JDST02000010.1"/>
</dbReference>
<evidence type="ECO:0000313" key="3">
    <source>
        <dbReference type="Proteomes" id="UP000021315"/>
    </source>
</evidence>
<accession>A0A7D5NB12</accession>
<dbReference type="Proteomes" id="UP000021315">
    <property type="component" value="Unassembled WGS sequence"/>
</dbReference>
<accession>A0A080MA43</accession>
<reference evidence="2 4" key="2">
    <citation type="journal article" date="2019" name="Microbiome">
        <title>Annotated bacterial chromosomes from frame-shift-corrected long-read metagenomic data.</title>
        <authorList>
            <person name="Arumugam K."/>
            <person name="Bagci C."/>
            <person name="Bessarab I."/>
            <person name="Beier S."/>
            <person name="Buchfink B."/>
            <person name="Gorska A."/>
            <person name="Qiu G."/>
            <person name="Huson D.H."/>
            <person name="Williams R.B.H."/>
        </authorList>
    </citation>
    <scope>NUCLEOTIDE SEQUENCE [LARGE SCALE GENOMIC DNA]</scope>
    <source>
        <strain evidence="2">SSA1</strain>
    </source>
</reference>
<sequence>MVQGFSSDGFRQGFSHRRMMAGGDFGQRAGLGEGTAGQKKGAMLHPYQPLLIAWGNLERVRQKSDILQKRNTALPGILAPYRDAHEATKWWCRPLAEQFQPSRERSARLVKSSAGYKMPVIFSNLYPDLYPREQKRKKANPKIGLIA</sequence>
<name>A0A080MA43_9PROT</name>
<dbReference type="EMBL" id="JDST02000010">
    <property type="protein sequence ID" value="KFB78093.1"/>
    <property type="molecule type" value="Genomic_DNA"/>
</dbReference>
<protein>
    <submittedName>
        <fullName evidence="1">Uncharacterized protein</fullName>
    </submittedName>
</protein>
<dbReference type="Proteomes" id="UP000509684">
    <property type="component" value="Chromosome"/>
</dbReference>
<gene>
    <name evidence="1" type="ORF">AW06_000597</name>
    <name evidence="2" type="ORF">HWD57_11225</name>
</gene>
<dbReference type="AlphaFoldDB" id="A0A080MA43"/>
<reference evidence="2" key="3">
    <citation type="submission" date="2020-06" db="EMBL/GenBank/DDBJ databases">
        <authorList>
            <person name="Arumugam K."/>
            <person name="Besarab I."/>
            <person name="Haryono M."/>
            <person name="Bagci C."/>
            <person name="Beier S."/>
            <person name="Buchfink B."/>
            <person name="Gorska A."/>
            <person name="Qiu G."/>
            <person name="Huson D.H."/>
            <person name="Williams R.B."/>
        </authorList>
    </citation>
    <scope>NUCLEOTIDE SEQUENCE</scope>
    <source>
        <strain evidence="2">SSA1</strain>
    </source>
</reference>
<evidence type="ECO:0000313" key="2">
    <source>
        <dbReference type="EMBL" id="QLH50292.1"/>
    </source>
</evidence>
<reference evidence="1 3" key="1">
    <citation type="submission" date="2014-02" db="EMBL/GenBank/DDBJ databases">
        <title>Expanding our view of genomic diversity in Candidatus Accumulibacter clades.</title>
        <authorList>
            <person name="Skennerton C.T."/>
            <person name="Barr J.J."/>
            <person name="Slater F.R."/>
            <person name="Bond P.L."/>
            <person name="Tyson G.W."/>
        </authorList>
    </citation>
    <scope>NUCLEOTIDE SEQUENCE [LARGE SCALE GENOMIC DNA]</scope>
    <source>
        <strain evidence="3">SK-02</strain>
    </source>
</reference>
<evidence type="ECO:0000313" key="4">
    <source>
        <dbReference type="Proteomes" id="UP000509684"/>
    </source>
</evidence>
<proteinExistence type="predicted"/>
<organism evidence="1 3">
    <name type="scientific">Candidatus Accumulibacter cognatus</name>
    <dbReference type="NCBI Taxonomy" id="2954383"/>
    <lineage>
        <taxon>Bacteria</taxon>
        <taxon>Pseudomonadati</taxon>
        <taxon>Pseudomonadota</taxon>
        <taxon>Betaproteobacteria</taxon>
        <taxon>Candidatus Accumulibacter</taxon>
    </lineage>
</organism>
<dbReference type="KEGG" id="acog:HWD57_11225"/>
<evidence type="ECO:0000313" key="1">
    <source>
        <dbReference type="EMBL" id="KFB78093.1"/>
    </source>
</evidence>
<keyword evidence="3" id="KW-1185">Reference proteome</keyword>